<dbReference type="Gene3D" id="2.40.50.140">
    <property type="entry name" value="Nucleic acid-binding proteins"/>
    <property type="match status" value="1"/>
</dbReference>
<feature type="domain" description="CSD" evidence="1">
    <location>
        <begin position="3"/>
        <end position="68"/>
    </location>
</feature>
<dbReference type="EMBL" id="FNTV01000001">
    <property type="protein sequence ID" value="SEE73231.1"/>
    <property type="molecule type" value="Genomic_DNA"/>
</dbReference>
<dbReference type="InterPro" id="IPR002059">
    <property type="entry name" value="CSP_DNA-bd"/>
</dbReference>
<organism evidence="2 3">
    <name type="scientific">Arthrobacter alpinus</name>
    <dbReference type="NCBI Taxonomy" id="656366"/>
    <lineage>
        <taxon>Bacteria</taxon>
        <taxon>Bacillati</taxon>
        <taxon>Actinomycetota</taxon>
        <taxon>Actinomycetes</taxon>
        <taxon>Micrococcales</taxon>
        <taxon>Micrococcaceae</taxon>
        <taxon>Arthrobacter</taxon>
    </lineage>
</organism>
<dbReference type="GO" id="GO:0003677">
    <property type="term" value="F:DNA binding"/>
    <property type="evidence" value="ECO:0007669"/>
    <property type="project" value="UniProtKB-KW"/>
</dbReference>
<dbReference type="InterPro" id="IPR011129">
    <property type="entry name" value="CSD"/>
</dbReference>
<dbReference type="SMART" id="SM00357">
    <property type="entry name" value="CSP"/>
    <property type="match status" value="1"/>
</dbReference>
<dbReference type="PRINTS" id="PR00050">
    <property type="entry name" value="COLDSHOCK"/>
</dbReference>
<accession>A0A1H5LA53</accession>
<gene>
    <name evidence="2" type="ORF">SAMN04489740_2347</name>
</gene>
<name>A0A1H5LA53_9MICC</name>
<dbReference type="Proteomes" id="UP000182725">
    <property type="component" value="Unassembled WGS sequence"/>
</dbReference>
<evidence type="ECO:0000313" key="3">
    <source>
        <dbReference type="Proteomes" id="UP000182725"/>
    </source>
</evidence>
<dbReference type="CDD" id="cd04458">
    <property type="entry name" value="CSP_CDS"/>
    <property type="match status" value="1"/>
</dbReference>
<proteinExistence type="predicted"/>
<evidence type="ECO:0000259" key="1">
    <source>
        <dbReference type="PROSITE" id="PS51857"/>
    </source>
</evidence>
<dbReference type="Pfam" id="PF00313">
    <property type="entry name" value="CSD"/>
    <property type="match status" value="1"/>
</dbReference>
<reference evidence="2 3" key="1">
    <citation type="submission" date="2016-10" db="EMBL/GenBank/DDBJ databases">
        <authorList>
            <person name="de Groot N.N."/>
        </authorList>
    </citation>
    <scope>NUCLEOTIDE SEQUENCE [LARGE SCALE GENOMIC DNA]</scope>
    <source>
        <strain evidence="2 3">DSM 22274</strain>
    </source>
</reference>
<dbReference type="AlphaFoldDB" id="A0A1H5LA53"/>
<dbReference type="PROSITE" id="PS51857">
    <property type="entry name" value="CSD_2"/>
    <property type="match status" value="1"/>
</dbReference>
<sequence>MQVPIGKVKWYDNEKGFGIIAADDGREVFLRANALPADATDIKPGMRMEFGVADGRKGAQAMAAKILDRSASVAKAKRMPARDLAPIVQDLVSLLEHSIGSLNNGKYPDGDASKIAAALRKVADNFDA</sequence>
<dbReference type="SUPFAM" id="SSF50249">
    <property type="entry name" value="Nucleic acid-binding proteins"/>
    <property type="match status" value="1"/>
</dbReference>
<dbReference type="InterPro" id="IPR012340">
    <property type="entry name" value="NA-bd_OB-fold"/>
</dbReference>
<protein>
    <submittedName>
        <fullName evidence="2">Cold-shock DNA-binding protein family</fullName>
    </submittedName>
</protein>
<evidence type="ECO:0000313" key="2">
    <source>
        <dbReference type="EMBL" id="SEE73231.1"/>
    </source>
</evidence>
<keyword evidence="2" id="KW-0238">DNA-binding</keyword>